<dbReference type="AlphaFoldDB" id="A0A1I8AXG0"/>
<organism evidence="1 2">
    <name type="scientific">Meloidogyne hapla</name>
    <name type="common">Root-knot nematode worm</name>
    <dbReference type="NCBI Taxonomy" id="6305"/>
    <lineage>
        <taxon>Eukaryota</taxon>
        <taxon>Metazoa</taxon>
        <taxon>Ecdysozoa</taxon>
        <taxon>Nematoda</taxon>
        <taxon>Chromadorea</taxon>
        <taxon>Rhabditida</taxon>
        <taxon>Tylenchina</taxon>
        <taxon>Tylenchomorpha</taxon>
        <taxon>Tylenchoidea</taxon>
        <taxon>Meloidogynidae</taxon>
        <taxon>Meloidogyninae</taxon>
        <taxon>Meloidogyne</taxon>
    </lineage>
</organism>
<dbReference type="WBParaSite" id="MhA1_Contig1067.frz3.gene10">
    <property type="protein sequence ID" value="MhA1_Contig1067.frz3.gene10"/>
    <property type="gene ID" value="MhA1_Contig1067.frz3.gene10"/>
</dbReference>
<proteinExistence type="predicted"/>
<name>A0A1I8AXG0_MELHA</name>
<evidence type="ECO:0000313" key="2">
    <source>
        <dbReference type="WBParaSite" id="MhA1_Contig1067.frz3.gene10"/>
    </source>
</evidence>
<sequence>MRSDILKKAFQKFDEKKSKKEIKQEDIYSTEIRKSIAETEEENGFISLHIIIMIIVLTKIK</sequence>
<protein>
    <submittedName>
        <fullName evidence="2">Uncharacterized protein</fullName>
    </submittedName>
</protein>
<dbReference type="Proteomes" id="UP000095281">
    <property type="component" value="Unplaced"/>
</dbReference>
<reference evidence="2" key="1">
    <citation type="submission" date="2016-11" db="UniProtKB">
        <authorList>
            <consortium name="WormBaseParasite"/>
        </authorList>
    </citation>
    <scope>IDENTIFICATION</scope>
</reference>
<evidence type="ECO:0000313" key="1">
    <source>
        <dbReference type="Proteomes" id="UP000095281"/>
    </source>
</evidence>
<accession>A0A1I8AXG0</accession>
<keyword evidence="1" id="KW-1185">Reference proteome</keyword>